<gene>
    <name evidence="1" type="primary">hpnC</name>
    <name evidence="1" type="ORF">G7087_07585</name>
</gene>
<dbReference type="EC" id="2.5.1.21" evidence="1"/>
<dbReference type="PANTHER" id="PTHR31480">
    <property type="entry name" value="BIFUNCTIONAL LYCOPENE CYCLASE/PHYTOENE SYNTHASE"/>
    <property type="match status" value="1"/>
</dbReference>
<dbReference type="Pfam" id="PF00494">
    <property type="entry name" value="SQS_PSY"/>
    <property type="match status" value="1"/>
</dbReference>
<dbReference type="GO" id="GO:0051996">
    <property type="term" value="F:squalene synthase [NAD(P)H] activity"/>
    <property type="evidence" value="ECO:0007669"/>
    <property type="project" value="UniProtKB-EC"/>
</dbReference>
<organism evidence="1 2">
    <name type="scientific">Rubrivivax benzoatilyticus</name>
    <dbReference type="NCBI Taxonomy" id="316997"/>
    <lineage>
        <taxon>Bacteria</taxon>
        <taxon>Pseudomonadati</taxon>
        <taxon>Pseudomonadota</taxon>
        <taxon>Betaproteobacteria</taxon>
        <taxon>Burkholderiales</taxon>
        <taxon>Sphaerotilaceae</taxon>
        <taxon>Rubrivivax</taxon>
    </lineage>
</organism>
<keyword evidence="2" id="KW-1185">Reference proteome</keyword>
<dbReference type="SUPFAM" id="SSF48576">
    <property type="entry name" value="Terpenoid synthases"/>
    <property type="match status" value="1"/>
</dbReference>
<name>A0ABX0HVA7_9BURK</name>
<protein>
    <submittedName>
        <fullName evidence="1">Squalene synthase HpnC</fullName>
        <ecNumber evidence="1">2.5.1.21</ecNumber>
    </submittedName>
</protein>
<dbReference type="InterPro" id="IPR017827">
    <property type="entry name" value="HSQ_synthase_HpnC"/>
</dbReference>
<dbReference type="Gene3D" id="1.10.600.10">
    <property type="entry name" value="Farnesyl Diphosphate Synthase"/>
    <property type="match status" value="1"/>
</dbReference>
<accession>A0ABX0HVA7</accession>
<evidence type="ECO:0000313" key="2">
    <source>
        <dbReference type="Proteomes" id="UP000802098"/>
    </source>
</evidence>
<dbReference type="Proteomes" id="UP000802098">
    <property type="component" value="Unassembled WGS sequence"/>
</dbReference>
<dbReference type="InterPro" id="IPR002060">
    <property type="entry name" value="Squ/phyt_synthse"/>
</dbReference>
<dbReference type="InterPro" id="IPR044843">
    <property type="entry name" value="Trans_IPPS_bact-type"/>
</dbReference>
<sequence length="276" mass="30528">MSVDHYENFPVASVLCPPTIRPAVVAVYHFARTADDIADEGDAPAAQRHADLAAYRADLEAVVRGCAPGERWARVFVPLAAALERYALPPVWLHRLLDAFEQDVDNPVYADRQQILAYCRRSADPVGRLLLHLYGVRDAESERRSDAVCTGLQLANFWQDLGVDAGRRRVYLPQDELAAAGLTMDDVLARRDSPALRRLVRELCAWAESLLREGAPLALDVPGRAGWELRLVAQGGLRVLEKIGRMDHATMSARPTIGAADLPALLWRAATMRHAR</sequence>
<dbReference type="SFLD" id="SFLDG01018">
    <property type="entry name" value="Squalene/Phytoene_Synthase_Lik"/>
    <property type="match status" value="1"/>
</dbReference>
<dbReference type="RefSeq" id="WP_009859034.1">
    <property type="nucleotide sequence ID" value="NZ_JAAOCD010000003.1"/>
</dbReference>
<dbReference type="InterPro" id="IPR008949">
    <property type="entry name" value="Isoprenoid_synthase_dom_sf"/>
</dbReference>
<evidence type="ECO:0000313" key="1">
    <source>
        <dbReference type="EMBL" id="NHK98236.1"/>
    </source>
</evidence>
<comment type="caution">
    <text evidence="1">The sequence shown here is derived from an EMBL/GenBank/DDBJ whole genome shotgun (WGS) entry which is preliminary data.</text>
</comment>
<dbReference type="SFLD" id="SFLDS00005">
    <property type="entry name" value="Isoprenoid_Synthase_Type_I"/>
    <property type="match status" value="1"/>
</dbReference>
<dbReference type="InterPro" id="IPR033904">
    <property type="entry name" value="Trans_IPPS_HH"/>
</dbReference>
<dbReference type="CDD" id="cd00683">
    <property type="entry name" value="Trans_IPPS_HH"/>
    <property type="match status" value="1"/>
</dbReference>
<proteinExistence type="predicted"/>
<keyword evidence="1" id="KW-0808">Transferase</keyword>
<dbReference type="EMBL" id="JAAOCD010000003">
    <property type="protein sequence ID" value="NHK98236.1"/>
    <property type="molecule type" value="Genomic_DNA"/>
</dbReference>
<reference evidence="1 2" key="1">
    <citation type="submission" date="2020-03" db="EMBL/GenBank/DDBJ databases">
        <title>Rubrivivax benzoatilyticus JA2 (sequenced after 10 years sub-culturing).</title>
        <authorList>
            <person name="Gupta D."/>
            <person name="Chintalapati S."/>
            <person name="Chintalapati V.R."/>
        </authorList>
    </citation>
    <scope>NUCLEOTIDE SEQUENCE [LARGE SCALE GENOMIC DNA]</scope>
    <source>
        <strain evidence="1 2">JA2-Mal</strain>
    </source>
</reference>
<dbReference type="SFLD" id="SFLDG01212">
    <property type="entry name" value="Phytoene_synthase_like"/>
    <property type="match status" value="1"/>
</dbReference>
<dbReference type="NCBIfam" id="TIGR03464">
    <property type="entry name" value="HpnC"/>
    <property type="match status" value="1"/>
</dbReference>